<dbReference type="PANTHER" id="PTHR43459">
    <property type="entry name" value="ENOYL-COA HYDRATASE"/>
    <property type="match status" value="1"/>
</dbReference>
<evidence type="ECO:0000313" key="4">
    <source>
        <dbReference type="Proteomes" id="UP000030004"/>
    </source>
</evidence>
<dbReference type="Proteomes" id="UP000030004">
    <property type="component" value="Unassembled WGS sequence"/>
</dbReference>
<dbReference type="SUPFAM" id="SSF52096">
    <property type="entry name" value="ClpP/crotonase"/>
    <property type="match status" value="1"/>
</dbReference>
<dbReference type="InterPro" id="IPR001753">
    <property type="entry name" value="Enoyl-CoA_hydra/iso"/>
</dbReference>
<evidence type="ECO:0000313" key="3">
    <source>
        <dbReference type="EMBL" id="KGM48248.1"/>
    </source>
</evidence>
<comment type="similarity">
    <text evidence="1 2">Belongs to the enoyl-CoA hydratase/isomerase family.</text>
</comment>
<dbReference type="AlphaFoldDB" id="A0A0A0EDU2"/>
<dbReference type="STRING" id="1461694.ATO9_11395"/>
<evidence type="ECO:0000256" key="1">
    <source>
        <dbReference type="ARBA" id="ARBA00005254"/>
    </source>
</evidence>
<dbReference type="RefSeq" id="WP_043748810.1">
    <property type="nucleotide sequence ID" value="NZ_AQQX01000004.1"/>
</dbReference>
<dbReference type="GO" id="GO:0003824">
    <property type="term" value="F:catalytic activity"/>
    <property type="evidence" value="ECO:0007669"/>
    <property type="project" value="InterPro"/>
</dbReference>
<dbReference type="Gene3D" id="3.90.226.10">
    <property type="entry name" value="2-enoyl-CoA Hydratase, Chain A, domain 1"/>
    <property type="match status" value="1"/>
</dbReference>
<dbReference type="InterPro" id="IPR029045">
    <property type="entry name" value="ClpP/crotonase-like_dom_sf"/>
</dbReference>
<dbReference type="PANTHER" id="PTHR43459:SF1">
    <property type="entry name" value="EG:BACN32G11.4 PROTEIN"/>
    <property type="match status" value="1"/>
</dbReference>
<dbReference type="InterPro" id="IPR014748">
    <property type="entry name" value="Enoyl-CoA_hydra_C"/>
</dbReference>
<dbReference type="PROSITE" id="PS00166">
    <property type="entry name" value="ENOYL_COA_HYDRATASE"/>
    <property type="match status" value="1"/>
</dbReference>
<gene>
    <name evidence="3" type="ORF">ATO9_11395</name>
</gene>
<protein>
    <submittedName>
        <fullName evidence="3">Enoyl-CoA hydratase</fullName>
    </submittedName>
</protein>
<evidence type="ECO:0000256" key="2">
    <source>
        <dbReference type="RuleBase" id="RU003707"/>
    </source>
</evidence>
<name>A0A0A0EDU2_9RHOB</name>
<dbReference type="CDD" id="cd06558">
    <property type="entry name" value="crotonase-like"/>
    <property type="match status" value="1"/>
</dbReference>
<accession>A0A0A0EDU2</accession>
<reference evidence="3 4" key="1">
    <citation type="journal article" date="2015" name="Antonie Van Leeuwenhoek">
        <title>Pseudooceanicola atlanticus gen. nov. sp. nov., isolated from surface seawater of the Atlantic Ocean and reclassification of Oceanicola batsensis, Oceanicola marinus, Oceanicola nitratireducens, Oceanicola nanhaiensis, Oceanicola antarcticus and Oceanicola flagellatus, as Pseudooceanicola batsensis comb. nov., Pseudooceanicola marinus comb. nov., Pseudooceanicola nitratireducens comb. nov., Pseudooceanicola nanhaiensis comb. nov., Pseudooceanicola antarcticus comb. nov., and Pseudooceanicola flagellatus comb. nov.</title>
        <authorList>
            <person name="Lai Q."/>
            <person name="Li G."/>
            <person name="Liu X."/>
            <person name="Du Y."/>
            <person name="Sun F."/>
            <person name="Shao Z."/>
        </authorList>
    </citation>
    <scope>NUCLEOTIDE SEQUENCE [LARGE SCALE GENOMIC DNA]</scope>
    <source>
        <strain evidence="3 4">22II-s11g</strain>
    </source>
</reference>
<sequence>MTYQTITLDIADDIAVIRLNRPEKYNALNGLMRAELTDAVRSSADKARVIVLTGNGPAFCSGQDLSDSGDVANPDLERTLRDEYQPLVRALADSPIPTIAAVNGAAAGAGANIALSCDVVIASESAYFLQAFSRIGLIPDAAGTYWLPRSIGSPKAMGAALFAEKISARDADAWGMIWEAVEDDAFEKQWQSRAAYLAKGPTMAFRKIKETLRGSWGETLEGQLDHEGKAQGACGQSRDFKEGVMSFIEKRPPHFEGR</sequence>
<dbReference type="Gene3D" id="1.10.12.10">
    <property type="entry name" value="Lyase 2-enoyl-coa Hydratase, Chain A, domain 2"/>
    <property type="match status" value="1"/>
</dbReference>
<dbReference type="InterPro" id="IPR018376">
    <property type="entry name" value="Enoyl-CoA_hyd/isom_CS"/>
</dbReference>
<keyword evidence="4" id="KW-1185">Reference proteome</keyword>
<dbReference type="eggNOG" id="COG1024">
    <property type="taxonomic scope" value="Bacteria"/>
</dbReference>
<dbReference type="OrthoDB" id="9781757at2"/>
<dbReference type="EMBL" id="AQQX01000004">
    <property type="protein sequence ID" value="KGM48248.1"/>
    <property type="molecule type" value="Genomic_DNA"/>
</dbReference>
<organism evidence="3 4">
    <name type="scientific">Pseudooceanicola atlanticus</name>
    <dbReference type="NCBI Taxonomy" id="1461694"/>
    <lineage>
        <taxon>Bacteria</taxon>
        <taxon>Pseudomonadati</taxon>
        <taxon>Pseudomonadota</taxon>
        <taxon>Alphaproteobacteria</taxon>
        <taxon>Rhodobacterales</taxon>
        <taxon>Paracoccaceae</taxon>
        <taxon>Pseudooceanicola</taxon>
    </lineage>
</organism>
<dbReference type="Pfam" id="PF00378">
    <property type="entry name" value="ECH_1"/>
    <property type="match status" value="1"/>
</dbReference>
<comment type="caution">
    <text evidence="3">The sequence shown here is derived from an EMBL/GenBank/DDBJ whole genome shotgun (WGS) entry which is preliminary data.</text>
</comment>
<proteinExistence type="inferred from homology"/>